<dbReference type="InterPro" id="IPR032763">
    <property type="entry name" value="RIC3_N"/>
</dbReference>
<dbReference type="Pfam" id="PF15361">
    <property type="entry name" value="RIC3"/>
    <property type="match status" value="1"/>
</dbReference>
<dbReference type="PANTHER" id="PTHR21723:SF4">
    <property type="entry name" value="ZGC:92489"/>
    <property type="match status" value="1"/>
</dbReference>
<dbReference type="GO" id="GO:0045202">
    <property type="term" value="C:synapse"/>
    <property type="evidence" value="ECO:0007669"/>
    <property type="project" value="GOC"/>
</dbReference>
<evidence type="ECO:0000256" key="2">
    <source>
        <dbReference type="SAM" id="Phobius"/>
    </source>
</evidence>
<feature type="domain" description="Resistance to inhibitors of cholinesterase protein 3 N-terminal" evidence="3">
    <location>
        <begin position="15"/>
        <end position="174"/>
    </location>
</feature>
<dbReference type="Ensembl" id="ENSPNYT00000015134.1">
    <property type="protein sequence ID" value="ENSPNYP00000014755.1"/>
    <property type="gene ID" value="ENSPNYG00000011171.1"/>
</dbReference>
<feature type="compositionally biased region" description="Low complexity" evidence="1">
    <location>
        <begin position="68"/>
        <end position="78"/>
    </location>
</feature>
<evidence type="ECO:0000259" key="3">
    <source>
        <dbReference type="Pfam" id="PF15361"/>
    </source>
</evidence>
<keyword evidence="2" id="KW-0472">Membrane</keyword>
<keyword evidence="2" id="KW-1133">Transmembrane helix</keyword>
<proteinExistence type="predicted"/>
<name>A0A3B4FVW1_9CICH</name>
<feature type="compositionally biased region" description="Gly residues" evidence="1">
    <location>
        <begin position="86"/>
        <end position="95"/>
    </location>
</feature>
<evidence type="ECO:0000313" key="4">
    <source>
        <dbReference type="Ensembl" id="ENSPNYP00000014755.1"/>
    </source>
</evidence>
<organism evidence="4">
    <name type="scientific">Pundamilia nyererei</name>
    <dbReference type="NCBI Taxonomy" id="303518"/>
    <lineage>
        <taxon>Eukaryota</taxon>
        <taxon>Metazoa</taxon>
        <taxon>Chordata</taxon>
        <taxon>Craniata</taxon>
        <taxon>Vertebrata</taxon>
        <taxon>Euteleostomi</taxon>
        <taxon>Actinopterygii</taxon>
        <taxon>Neopterygii</taxon>
        <taxon>Teleostei</taxon>
        <taxon>Neoteleostei</taxon>
        <taxon>Acanthomorphata</taxon>
        <taxon>Ovalentaria</taxon>
        <taxon>Cichlomorphae</taxon>
        <taxon>Cichliformes</taxon>
        <taxon>Cichlidae</taxon>
        <taxon>African cichlids</taxon>
        <taxon>Pseudocrenilabrinae</taxon>
        <taxon>Haplochromini</taxon>
        <taxon>Pundamilia</taxon>
    </lineage>
</organism>
<feature type="transmembrane region" description="Helical" evidence="2">
    <location>
        <begin position="102"/>
        <end position="123"/>
    </location>
</feature>
<feature type="region of interest" description="Disordered" evidence="1">
    <location>
        <begin position="282"/>
        <end position="320"/>
    </location>
</feature>
<dbReference type="STRING" id="303518.ENSPNYP00000014755"/>
<evidence type="ECO:0000256" key="1">
    <source>
        <dbReference type="SAM" id="MobiDB-lite"/>
    </source>
</evidence>
<dbReference type="PANTHER" id="PTHR21723">
    <property type="entry name" value="RESISTANCE TO INHIBITORS OF CHOLINESTERASE PROTEIN 3 RIC3"/>
    <property type="match status" value="1"/>
</dbReference>
<dbReference type="GeneTree" id="ENSGT00440000034107"/>
<protein>
    <submittedName>
        <fullName evidence="4">RIC3 acetylcholine receptor chaperone</fullName>
    </submittedName>
</protein>
<feature type="transmembrane region" description="Helical" evidence="2">
    <location>
        <begin position="35"/>
        <end position="53"/>
    </location>
</feature>
<sequence>MAMSTFQKVTLATCLVLCVALMLPKMLLSRGRKDIISVALTPIWLLTAGSGRFPPMLHRQMAPESRGQRAAGSGASRAHNTEAIGRGKGAGTGAGAGGKSNLAGQIIPVYGFGILLYILYILFKITSKGSSKPAEGRFPASRSENLKRKITDFQLAQLQEKLRETELVMEKIVSKAHHSPNRVKGVMADQEESLLQQLTEITQMMQEGQLVEGMAPEKKPQDEWKDYPEEPHPYWEHSHCCCKEHRGGPQTEAERTEGDGADLLENLPADVTGGDVVEEAEDLSERAARESDLTAASRDDVGLESDLGKTEEEDMHEHRKQLGQIDLGVPEEELVGVLKELELTLRMTSVLEQEKIKDLAQPVDSETACSLVRRRNKRRRAKKDTN</sequence>
<dbReference type="AlphaFoldDB" id="A0A3B4FVW1"/>
<accession>A0A3B4FVW1</accession>
<dbReference type="GO" id="GO:0034394">
    <property type="term" value="P:protein localization to cell surface"/>
    <property type="evidence" value="ECO:0007669"/>
    <property type="project" value="TreeGrafter"/>
</dbReference>
<dbReference type="GO" id="GO:0007271">
    <property type="term" value="P:synaptic transmission, cholinergic"/>
    <property type="evidence" value="ECO:0007669"/>
    <property type="project" value="TreeGrafter"/>
</dbReference>
<dbReference type="GO" id="GO:0043005">
    <property type="term" value="C:neuron projection"/>
    <property type="evidence" value="ECO:0007669"/>
    <property type="project" value="TreeGrafter"/>
</dbReference>
<dbReference type="GO" id="GO:0043025">
    <property type="term" value="C:neuronal cell body"/>
    <property type="evidence" value="ECO:0007669"/>
    <property type="project" value="TreeGrafter"/>
</dbReference>
<dbReference type="InterPro" id="IPR026160">
    <property type="entry name" value="Ric3"/>
</dbReference>
<reference evidence="4" key="1">
    <citation type="submission" date="2023-09" db="UniProtKB">
        <authorList>
            <consortium name="Ensembl"/>
        </authorList>
    </citation>
    <scope>IDENTIFICATION</scope>
</reference>
<feature type="compositionally biased region" description="Basic and acidic residues" evidence="1">
    <location>
        <begin position="283"/>
        <end position="310"/>
    </location>
</feature>
<feature type="region of interest" description="Disordered" evidence="1">
    <location>
        <begin position="61"/>
        <end position="95"/>
    </location>
</feature>
<keyword evidence="2" id="KW-0812">Transmembrane</keyword>